<name>A0A7X1U3V1_9PSED</name>
<dbReference type="GO" id="GO:0043565">
    <property type="term" value="F:sequence-specific DNA binding"/>
    <property type="evidence" value="ECO:0007669"/>
    <property type="project" value="InterPro"/>
</dbReference>
<dbReference type="PROSITE" id="PS01124">
    <property type="entry name" value="HTH_ARAC_FAMILY_2"/>
    <property type="match status" value="1"/>
</dbReference>
<dbReference type="GO" id="GO:0005737">
    <property type="term" value="C:cytoplasm"/>
    <property type="evidence" value="ECO:0007669"/>
    <property type="project" value="UniProtKB-SubCell"/>
</dbReference>
<dbReference type="GO" id="GO:0003700">
    <property type="term" value="F:DNA-binding transcription factor activity"/>
    <property type="evidence" value="ECO:0007669"/>
    <property type="project" value="InterPro"/>
</dbReference>
<evidence type="ECO:0000256" key="5">
    <source>
        <dbReference type="ARBA" id="ARBA00023163"/>
    </source>
</evidence>
<evidence type="ECO:0000256" key="6">
    <source>
        <dbReference type="ARBA" id="ARBA00037345"/>
    </source>
</evidence>
<evidence type="ECO:0000313" key="9">
    <source>
        <dbReference type="Proteomes" id="UP000486534"/>
    </source>
</evidence>
<protein>
    <submittedName>
        <fullName evidence="8">Helix-turn-helix domain-containing protein</fullName>
    </submittedName>
</protein>
<dbReference type="Proteomes" id="UP000486534">
    <property type="component" value="Unassembled WGS sequence"/>
</dbReference>
<comment type="subcellular location">
    <subcellularLocation>
        <location evidence="1">Cytoplasm</location>
    </subcellularLocation>
</comment>
<dbReference type="PRINTS" id="PR00032">
    <property type="entry name" value="HTHARAC"/>
</dbReference>
<dbReference type="PROSITE" id="PS00041">
    <property type="entry name" value="HTH_ARAC_FAMILY_1"/>
    <property type="match status" value="1"/>
</dbReference>
<keyword evidence="4" id="KW-0010">Activator</keyword>
<dbReference type="SUPFAM" id="SSF46689">
    <property type="entry name" value="Homeodomain-like"/>
    <property type="match status" value="1"/>
</dbReference>
<gene>
    <name evidence="8" type="ORF">GDH07_10840</name>
</gene>
<comment type="function">
    <text evidence="6">Regulatory protein of the TOL plasmid xyl operons. XylS activates the xylXYZLTEGFJQKIH operon required for the degradation of toluene, m-xylene and p-xylene.</text>
</comment>
<dbReference type="InterPro" id="IPR035418">
    <property type="entry name" value="AraC-bd_2"/>
</dbReference>
<dbReference type="InterPro" id="IPR009057">
    <property type="entry name" value="Homeodomain-like_sf"/>
</dbReference>
<feature type="domain" description="HTH araC/xylS-type" evidence="7">
    <location>
        <begin position="218"/>
        <end position="319"/>
    </location>
</feature>
<reference evidence="8 9" key="1">
    <citation type="submission" date="2019-10" db="EMBL/GenBank/DDBJ databases">
        <title>Pseudomonas dajingensis sp. nov., isolated from the profound head ulcers of farmed Murray cod (Maccullochella peelii peelii).</title>
        <authorList>
            <person name="Liu Y."/>
        </authorList>
    </citation>
    <scope>NUCLEOTIDE SEQUENCE [LARGE SCALE GENOMIC DNA]</scope>
    <source>
        <strain evidence="8 9">MC042</strain>
    </source>
</reference>
<evidence type="ECO:0000256" key="4">
    <source>
        <dbReference type="ARBA" id="ARBA00023159"/>
    </source>
</evidence>
<keyword evidence="5" id="KW-0804">Transcription</keyword>
<dbReference type="InterPro" id="IPR020449">
    <property type="entry name" value="Tscrpt_reg_AraC-type_HTH"/>
</dbReference>
<dbReference type="PANTHER" id="PTHR46796:SF6">
    <property type="entry name" value="ARAC SUBFAMILY"/>
    <property type="match status" value="1"/>
</dbReference>
<dbReference type="EMBL" id="WHUV01000002">
    <property type="protein sequence ID" value="MQA53807.1"/>
    <property type="molecule type" value="Genomic_DNA"/>
</dbReference>
<evidence type="ECO:0000313" key="8">
    <source>
        <dbReference type="EMBL" id="MQA53807.1"/>
    </source>
</evidence>
<organism evidence="8 9">
    <name type="scientific">Pseudomonas piscis</name>
    <dbReference type="NCBI Taxonomy" id="2614538"/>
    <lineage>
        <taxon>Bacteria</taxon>
        <taxon>Pseudomonadati</taxon>
        <taxon>Pseudomonadota</taxon>
        <taxon>Gammaproteobacteria</taxon>
        <taxon>Pseudomonadales</taxon>
        <taxon>Pseudomonadaceae</taxon>
        <taxon>Pseudomonas</taxon>
    </lineage>
</organism>
<dbReference type="Pfam" id="PF12833">
    <property type="entry name" value="HTH_18"/>
    <property type="match status" value="1"/>
</dbReference>
<comment type="caution">
    <text evidence="8">The sequence shown here is derived from an EMBL/GenBank/DDBJ whole genome shotgun (WGS) entry which is preliminary data.</text>
</comment>
<accession>A0A7X1U3V1</accession>
<dbReference type="Pfam" id="PF14525">
    <property type="entry name" value="AraC_binding_2"/>
    <property type="match status" value="1"/>
</dbReference>
<sequence length="324" mass="36490">MSPCALLETRHASTQSIDRDLRLAFWEDYNASTLVGLKCNSYAESGFTARQDNLHLSAMRLARIVGNEHVVERDRSMIRGVPKESIFVSLVTDSGSFFYQGGTCQLLEPGELVVYRTDKPYLFGFSTAMRQFIFDIPQEQFARRCLRRFDQPLKIGVQGGGQRLLLRTLAERTRGFFQQPLCGAAEDYQEQTFELLASLIAGQVGQRPINALSASYLLAAKQYIQEHLADPELSCERVAAQVGVSPRHLARLFALEEWLPSRFILEKRLQQAQQLLCSPRGAALDISEIAYRHGFASQAHFARAFKARYQLTPSEARRHGSTPA</sequence>
<dbReference type="SMART" id="SM00342">
    <property type="entry name" value="HTH_ARAC"/>
    <property type="match status" value="1"/>
</dbReference>
<proteinExistence type="predicted"/>
<dbReference type="AlphaFoldDB" id="A0A7X1U3V1"/>
<keyword evidence="2" id="KW-0805">Transcription regulation</keyword>
<dbReference type="RefSeq" id="WP_152897521.1">
    <property type="nucleotide sequence ID" value="NZ_WHUV01000002.1"/>
</dbReference>
<dbReference type="InterPro" id="IPR018062">
    <property type="entry name" value="HTH_AraC-typ_CS"/>
</dbReference>
<dbReference type="PANTHER" id="PTHR46796">
    <property type="entry name" value="HTH-TYPE TRANSCRIPTIONAL ACTIVATOR RHAS-RELATED"/>
    <property type="match status" value="1"/>
</dbReference>
<dbReference type="InterPro" id="IPR050204">
    <property type="entry name" value="AraC_XylS_family_regulators"/>
</dbReference>
<evidence type="ECO:0000256" key="1">
    <source>
        <dbReference type="ARBA" id="ARBA00004496"/>
    </source>
</evidence>
<dbReference type="InterPro" id="IPR018060">
    <property type="entry name" value="HTH_AraC"/>
</dbReference>
<evidence type="ECO:0000256" key="2">
    <source>
        <dbReference type="ARBA" id="ARBA00023015"/>
    </source>
</evidence>
<evidence type="ECO:0000256" key="3">
    <source>
        <dbReference type="ARBA" id="ARBA00023125"/>
    </source>
</evidence>
<keyword evidence="3" id="KW-0238">DNA-binding</keyword>
<evidence type="ECO:0000259" key="7">
    <source>
        <dbReference type="PROSITE" id="PS01124"/>
    </source>
</evidence>
<dbReference type="GO" id="GO:0009893">
    <property type="term" value="P:positive regulation of metabolic process"/>
    <property type="evidence" value="ECO:0007669"/>
    <property type="project" value="UniProtKB-ARBA"/>
</dbReference>
<dbReference type="Gene3D" id="1.10.10.60">
    <property type="entry name" value="Homeodomain-like"/>
    <property type="match status" value="1"/>
</dbReference>